<evidence type="ECO:0000313" key="2">
    <source>
        <dbReference type="Proteomes" id="UP000582643"/>
    </source>
</evidence>
<evidence type="ECO:0000313" key="1">
    <source>
        <dbReference type="EMBL" id="MBB4981711.1"/>
    </source>
</evidence>
<protein>
    <submittedName>
        <fullName evidence="1">Uncharacterized protein</fullName>
    </submittedName>
</protein>
<dbReference type="EMBL" id="JACHJY010000003">
    <property type="protein sequence ID" value="MBB4981711.1"/>
    <property type="molecule type" value="Genomic_DNA"/>
</dbReference>
<dbReference type="Proteomes" id="UP000582643">
    <property type="component" value="Unassembled WGS sequence"/>
</dbReference>
<dbReference type="RefSeq" id="WP_147321116.1">
    <property type="nucleotide sequence ID" value="NZ_JACHJY010000003.1"/>
</dbReference>
<organism evidence="1 2">
    <name type="scientific">Streptomyces nymphaeiformis</name>
    <dbReference type="NCBI Taxonomy" id="2663842"/>
    <lineage>
        <taxon>Bacteria</taxon>
        <taxon>Bacillati</taxon>
        <taxon>Actinomycetota</taxon>
        <taxon>Actinomycetes</taxon>
        <taxon>Kitasatosporales</taxon>
        <taxon>Streptomycetaceae</taxon>
        <taxon>Streptomyces</taxon>
    </lineage>
</organism>
<keyword evidence="2" id="KW-1185">Reference proteome</keyword>
<sequence>MADDTPVREAALFGGFGGHVSVTDGRYVYMRACANPYNQPLHEHTLMPTHMRGRFTPAELKGAELVPPFPFTKDVPLLKVPGHALSNPYSFGTLLFDLHTDPGQEHPLLDDALELRMATLLTRQLRTADAPLEQYERLGLPPTGPVTSAHLLARAQKPQADAALQPAPRPEDFPTGPLSVHVPLRDLLAHPEAAAVLRDHFAALLDGPLAQRALDLTLLQIAALAIGLLPTDRLHAIATRLASINTVCR</sequence>
<reference evidence="1 2" key="1">
    <citation type="submission" date="2020-08" db="EMBL/GenBank/DDBJ databases">
        <title>Genomic Encyclopedia of Type Strains, Phase III (KMG-III): the genomes of soil and plant-associated and newly described type strains.</title>
        <authorList>
            <person name="Whitman W."/>
        </authorList>
    </citation>
    <scope>NUCLEOTIDE SEQUENCE [LARGE SCALE GENOMIC DNA]</scope>
    <source>
        <strain evidence="1 2">SFB5A</strain>
    </source>
</reference>
<proteinExistence type="predicted"/>
<dbReference type="AlphaFoldDB" id="A0A7W7TYH8"/>
<gene>
    <name evidence="1" type="ORF">GGE06_002621</name>
</gene>
<accession>A0A7W7TYH8</accession>
<comment type="caution">
    <text evidence="1">The sequence shown here is derived from an EMBL/GenBank/DDBJ whole genome shotgun (WGS) entry which is preliminary data.</text>
</comment>
<name>A0A7W7TYH8_9ACTN</name>